<dbReference type="Proteomes" id="UP000007015">
    <property type="component" value="Chromosome 2"/>
</dbReference>
<organism evidence="1 2">
    <name type="scientific">Oryza sativa subsp. indica</name>
    <name type="common">Rice</name>
    <dbReference type="NCBI Taxonomy" id="39946"/>
    <lineage>
        <taxon>Eukaryota</taxon>
        <taxon>Viridiplantae</taxon>
        <taxon>Streptophyta</taxon>
        <taxon>Embryophyta</taxon>
        <taxon>Tracheophyta</taxon>
        <taxon>Spermatophyta</taxon>
        <taxon>Magnoliopsida</taxon>
        <taxon>Liliopsida</taxon>
        <taxon>Poales</taxon>
        <taxon>Poaceae</taxon>
        <taxon>BOP clade</taxon>
        <taxon>Oryzoideae</taxon>
        <taxon>Oryzeae</taxon>
        <taxon>Oryzinae</taxon>
        <taxon>Oryza</taxon>
        <taxon>Oryza sativa</taxon>
    </lineage>
</organism>
<sequence length="78" mass="8085">MLILPNKLCIAKKPYGNTSPQAEAKPKKASKLQAGSSNFTTLVTGVLVAQECNISSWRPITVTTTASAASATPPPAES</sequence>
<gene>
    <name evidence="1" type="ORF">OsI_06643</name>
</gene>
<accession>B8AFA5</accession>
<dbReference type="HOGENOM" id="CLU_2626330_0_0_1"/>
<dbReference type="Gramene" id="BGIOSGA006741-TA">
    <property type="protein sequence ID" value="BGIOSGA006741-PA"/>
    <property type="gene ID" value="BGIOSGA006741"/>
</dbReference>
<proteinExistence type="predicted"/>
<evidence type="ECO:0000313" key="1">
    <source>
        <dbReference type="EMBL" id="EEC72872.1"/>
    </source>
</evidence>
<name>B8AFA5_ORYSI</name>
<reference evidence="1 2" key="1">
    <citation type="journal article" date="2005" name="PLoS Biol.">
        <title>The genomes of Oryza sativa: a history of duplications.</title>
        <authorList>
            <person name="Yu J."/>
            <person name="Wang J."/>
            <person name="Lin W."/>
            <person name="Li S."/>
            <person name="Li H."/>
            <person name="Zhou J."/>
            <person name="Ni P."/>
            <person name="Dong W."/>
            <person name="Hu S."/>
            <person name="Zeng C."/>
            <person name="Zhang J."/>
            <person name="Zhang Y."/>
            <person name="Li R."/>
            <person name="Xu Z."/>
            <person name="Li S."/>
            <person name="Li X."/>
            <person name="Zheng H."/>
            <person name="Cong L."/>
            <person name="Lin L."/>
            <person name="Yin J."/>
            <person name="Geng J."/>
            <person name="Li G."/>
            <person name="Shi J."/>
            <person name="Liu J."/>
            <person name="Lv H."/>
            <person name="Li J."/>
            <person name="Wang J."/>
            <person name="Deng Y."/>
            <person name="Ran L."/>
            <person name="Shi X."/>
            <person name="Wang X."/>
            <person name="Wu Q."/>
            <person name="Li C."/>
            <person name="Ren X."/>
            <person name="Wang J."/>
            <person name="Wang X."/>
            <person name="Li D."/>
            <person name="Liu D."/>
            <person name="Zhang X."/>
            <person name="Ji Z."/>
            <person name="Zhao W."/>
            <person name="Sun Y."/>
            <person name="Zhang Z."/>
            <person name="Bao J."/>
            <person name="Han Y."/>
            <person name="Dong L."/>
            <person name="Ji J."/>
            <person name="Chen P."/>
            <person name="Wu S."/>
            <person name="Liu J."/>
            <person name="Xiao Y."/>
            <person name="Bu D."/>
            <person name="Tan J."/>
            <person name="Yang L."/>
            <person name="Ye C."/>
            <person name="Zhang J."/>
            <person name="Xu J."/>
            <person name="Zhou Y."/>
            <person name="Yu Y."/>
            <person name="Zhang B."/>
            <person name="Zhuang S."/>
            <person name="Wei H."/>
            <person name="Liu B."/>
            <person name="Lei M."/>
            <person name="Yu H."/>
            <person name="Li Y."/>
            <person name="Xu H."/>
            <person name="Wei S."/>
            <person name="He X."/>
            <person name="Fang L."/>
            <person name="Zhang Z."/>
            <person name="Zhang Y."/>
            <person name="Huang X."/>
            <person name="Su Z."/>
            <person name="Tong W."/>
            <person name="Li J."/>
            <person name="Tong Z."/>
            <person name="Li S."/>
            <person name="Ye J."/>
            <person name="Wang L."/>
            <person name="Fang L."/>
            <person name="Lei T."/>
            <person name="Chen C."/>
            <person name="Chen H."/>
            <person name="Xu Z."/>
            <person name="Li H."/>
            <person name="Huang H."/>
            <person name="Zhang F."/>
            <person name="Xu H."/>
            <person name="Li N."/>
            <person name="Zhao C."/>
            <person name="Li S."/>
            <person name="Dong L."/>
            <person name="Huang Y."/>
            <person name="Li L."/>
            <person name="Xi Y."/>
            <person name="Qi Q."/>
            <person name="Li W."/>
            <person name="Zhang B."/>
            <person name="Hu W."/>
            <person name="Zhang Y."/>
            <person name="Tian X."/>
            <person name="Jiao Y."/>
            <person name="Liang X."/>
            <person name="Jin J."/>
            <person name="Gao L."/>
            <person name="Zheng W."/>
            <person name="Hao B."/>
            <person name="Liu S."/>
            <person name="Wang W."/>
            <person name="Yuan L."/>
            <person name="Cao M."/>
            <person name="McDermott J."/>
            <person name="Samudrala R."/>
            <person name="Wang J."/>
            <person name="Wong G.K."/>
            <person name="Yang H."/>
        </authorList>
    </citation>
    <scope>NUCLEOTIDE SEQUENCE [LARGE SCALE GENOMIC DNA]</scope>
    <source>
        <strain evidence="2">cv. 93-11</strain>
    </source>
</reference>
<dbReference type="AlphaFoldDB" id="B8AFA5"/>
<dbReference type="EMBL" id="CM000127">
    <property type="protein sequence ID" value="EEC72872.1"/>
    <property type="molecule type" value="Genomic_DNA"/>
</dbReference>
<protein>
    <submittedName>
        <fullName evidence="1">Uncharacterized protein</fullName>
    </submittedName>
</protein>
<keyword evidence="2" id="KW-1185">Reference proteome</keyword>
<evidence type="ECO:0000313" key="2">
    <source>
        <dbReference type="Proteomes" id="UP000007015"/>
    </source>
</evidence>